<organism evidence="2 3">
    <name type="scientific">Iris pallida</name>
    <name type="common">Sweet iris</name>
    <dbReference type="NCBI Taxonomy" id="29817"/>
    <lineage>
        <taxon>Eukaryota</taxon>
        <taxon>Viridiplantae</taxon>
        <taxon>Streptophyta</taxon>
        <taxon>Embryophyta</taxon>
        <taxon>Tracheophyta</taxon>
        <taxon>Spermatophyta</taxon>
        <taxon>Magnoliopsida</taxon>
        <taxon>Liliopsida</taxon>
        <taxon>Asparagales</taxon>
        <taxon>Iridaceae</taxon>
        <taxon>Iridoideae</taxon>
        <taxon>Irideae</taxon>
        <taxon>Iris</taxon>
    </lineage>
</organism>
<evidence type="ECO:0000313" key="2">
    <source>
        <dbReference type="EMBL" id="KAJ6801123.1"/>
    </source>
</evidence>
<evidence type="ECO:0000256" key="1">
    <source>
        <dbReference type="SAM" id="MobiDB-lite"/>
    </source>
</evidence>
<proteinExistence type="predicted"/>
<comment type="caution">
    <text evidence="2">The sequence shown here is derived from an EMBL/GenBank/DDBJ whole genome shotgun (WGS) entry which is preliminary data.</text>
</comment>
<name>A0AAX6EB01_IRIPA</name>
<dbReference type="Proteomes" id="UP001140949">
    <property type="component" value="Unassembled WGS sequence"/>
</dbReference>
<sequence length="78" mass="8686">MKLYKHPQTLRSRTLASRKRGEREIEAMNTLATSAMFQATDLAVPVRTAALQRLSKADLTPHWSRDSLARFGDVGDGS</sequence>
<reference evidence="2" key="1">
    <citation type="journal article" date="2023" name="GigaByte">
        <title>Genome assembly of the bearded iris, Iris pallida Lam.</title>
        <authorList>
            <person name="Bruccoleri R.E."/>
            <person name="Oakeley E.J."/>
            <person name="Faust A.M.E."/>
            <person name="Altorfer M."/>
            <person name="Dessus-Babus S."/>
            <person name="Burckhardt D."/>
            <person name="Oertli M."/>
            <person name="Naumann U."/>
            <person name="Petersen F."/>
            <person name="Wong J."/>
        </authorList>
    </citation>
    <scope>NUCLEOTIDE SEQUENCE</scope>
    <source>
        <strain evidence="2">GSM-AAB239-AS_SAM_17_03QT</strain>
    </source>
</reference>
<dbReference type="EMBL" id="JANAVB010038416">
    <property type="protein sequence ID" value="KAJ6801123.1"/>
    <property type="molecule type" value="Genomic_DNA"/>
</dbReference>
<dbReference type="AlphaFoldDB" id="A0AAX6EB01"/>
<gene>
    <name evidence="2" type="ORF">M6B38_199830</name>
</gene>
<protein>
    <submittedName>
        <fullName evidence="2">Uncharacterized protein</fullName>
    </submittedName>
</protein>
<evidence type="ECO:0000313" key="3">
    <source>
        <dbReference type="Proteomes" id="UP001140949"/>
    </source>
</evidence>
<keyword evidence="3" id="KW-1185">Reference proteome</keyword>
<feature type="region of interest" description="Disordered" evidence="1">
    <location>
        <begin position="1"/>
        <end position="21"/>
    </location>
</feature>
<accession>A0AAX6EB01</accession>
<reference evidence="2" key="2">
    <citation type="submission" date="2023-04" db="EMBL/GenBank/DDBJ databases">
        <authorList>
            <person name="Bruccoleri R.E."/>
            <person name="Oakeley E.J."/>
            <person name="Faust A.-M."/>
            <person name="Dessus-Babus S."/>
            <person name="Altorfer M."/>
            <person name="Burckhardt D."/>
            <person name="Oertli M."/>
            <person name="Naumann U."/>
            <person name="Petersen F."/>
            <person name="Wong J."/>
        </authorList>
    </citation>
    <scope>NUCLEOTIDE SEQUENCE</scope>
    <source>
        <strain evidence="2">GSM-AAB239-AS_SAM_17_03QT</strain>
        <tissue evidence="2">Leaf</tissue>
    </source>
</reference>